<dbReference type="OrthoDB" id="193931at2759"/>
<evidence type="ECO:0000256" key="7">
    <source>
        <dbReference type="ARBA" id="ARBA00022777"/>
    </source>
</evidence>
<dbReference type="EMBL" id="PZQS01000009">
    <property type="protein sequence ID" value="PVD25052.1"/>
    <property type="molecule type" value="Genomic_DNA"/>
</dbReference>
<evidence type="ECO:0000256" key="5">
    <source>
        <dbReference type="ARBA" id="ARBA00022679"/>
    </source>
</evidence>
<evidence type="ECO:0000256" key="4">
    <source>
        <dbReference type="ARBA" id="ARBA00022527"/>
    </source>
</evidence>
<evidence type="ECO:0000256" key="2">
    <source>
        <dbReference type="ARBA" id="ARBA00012513"/>
    </source>
</evidence>
<dbReference type="InterPro" id="IPR051138">
    <property type="entry name" value="PIM_Ser/Thr_kinase"/>
</dbReference>
<dbReference type="SUPFAM" id="SSF56112">
    <property type="entry name" value="Protein kinase-like (PK-like)"/>
    <property type="match status" value="1"/>
</dbReference>
<dbReference type="GO" id="GO:0005524">
    <property type="term" value="F:ATP binding"/>
    <property type="evidence" value="ECO:0007669"/>
    <property type="project" value="UniProtKB-KW"/>
</dbReference>
<evidence type="ECO:0000256" key="9">
    <source>
        <dbReference type="ARBA" id="ARBA00023200"/>
    </source>
</evidence>
<comment type="catalytic activity">
    <reaction evidence="10">
        <text>L-threonyl-[protein] + ATP = O-phospho-L-threonyl-[protein] + ADP + H(+)</text>
        <dbReference type="Rhea" id="RHEA:46608"/>
        <dbReference type="Rhea" id="RHEA-COMP:11060"/>
        <dbReference type="Rhea" id="RHEA-COMP:11605"/>
        <dbReference type="ChEBI" id="CHEBI:15378"/>
        <dbReference type="ChEBI" id="CHEBI:30013"/>
        <dbReference type="ChEBI" id="CHEBI:30616"/>
        <dbReference type="ChEBI" id="CHEBI:61977"/>
        <dbReference type="ChEBI" id="CHEBI:456216"/>
        <dbReference type="EC" id="2.7.11.1"/>
    </reaction>
</comment>
<dbReference type="GO" id="GO:0004674">
    <property type="term" value="F:protein serine/threonine kinase activity"/>
    <property type="evidence" value="ECO:0007669"/>
    <property type="project" value="UniProtKB-KW"/>
</dbReference>
<dbReference type="Gene3D" id="1.10.510.10">
    <property type="entry name" value="Transferase(Phosphotransferase) domain 1"/>
    <property type="match status" value="1"/>
</dbReference>
<dbReference type="InterPro" id="IPR000719">
    <property type="entry name" value="Prot_kinase_dom"/>
</dbReference>
<sequence length="147" mass="16672">MFVDSCLQINGHDVPLEVCLLRKVQNVPGVIKLLDTFERADSFILVMERPDPVRDLFDFITEKGALDEETARDFFRQIVSIVQVVQRCGVLHRDIKDENILVDLKTGQLKLIDFGSGAFLKDTVYVDFDGEYVCDDCTRNWGGGDVN</sequence>
<dbReference type="Pfam" id="PF00069">
    <property type="entry name" value="Pkinase"/>
    <property type="match status" value="1"/>
</dbReference>
<comment type="caution">
    <text evidence="13">The sequence shown here is derived from an EMBL/GenBank/DDBJ whole genome shotgun (WGS) entry which is preliminary data.</text>
</comment>
<dbReference type="InterPro" id="IPR008271">
    <property type="entry name" value="Ser/Thr_kinase_AS"/>
</dbReference>
<dbReference type="GO" id="GO:0043066">
    <property type="term" value="P:negative regulation of apoptotic process"/>
    <property type="evidence" value="ECO:0007669"/>
    <property type="project" value="TreeGrafter"/>
</dbReference>
<evidence type="ECO:0000256" key="3">
    <source>
        <dbReference type="ARBA" id="ARBA00016885"/>
    </source>
</evidence>
<evidence type="ECO:0000256" key="11">
    <source>
        <dbReference type="ARBA" id="ARBA00048679"/>
    </source>
</evidence>
<dbReference type="PROSITE" id="PS00108">
    <property type="entry name" value="PROTEIN_KINASE_ST"/>
    <property type="match status" value="1"/>
</dbReference>
<comment type="subcellular location">
    <subcellularLocation>
        <location evidence="1">Host cytoplasm</location>
    </subcellularLocation>
</comment>
<name>A0A2T7NV64_POMCA</name>
<dbReference type="GO" id="GO:0007346">
    <property type="term" value="P:regulation of mitotic cell cycle"/>
    <property type="evidence" value="ECO:0007669"/>
    <property type="project" value="TreeGrafter"/>
</dbReference>
<evidence type="ECO:0000256" key="10">
    <source>
        <dbReference type="ARBA" id="ARBA00047899"/>
    </source>
</evidence>
<dbReference type="PANTHER" id="PTHR22984:SF25">
    <property type="entry name" value="PROTEIN KINASE DOMAIN-CONTAINING PROTEIN"/>
    <property type="match status" value="1"/>
</dbReference>
<keyword evidence="14" id="KW-1185">Reference proteome</keyword>
<keyword evidence="5" id="KW-0808">Transferase</keyword>
<dbReference type="PANTHER" id="PTHR22984">
    <property type="entry name" value="SERINE/THREONINE-PROTEIN KINASE PIM"/>
    <property type="match status" value="1"/>
</dbReference>
<evidence type="ECO:0000259" key="12">
    <source>
        <dbReference type="PROSITE" id="PS50011"/>
    </source>
</evidence>
<evidence type="ECO:0000313" key="14">
    <source>
        <dbReference type="Proteomes" id="UP000245119"/>
    </source>
</evidence>
<dbReference type="GO" id="GO:0005737">
    <property type="term" value="C:cytoplasm"/>
    <property type="evidence" value="ECO:0007669"/>
    <property type="project" value="TreeGrafter"/>
</dbReference>
<dbReference type="AlphaFoldDB" id="A0A2T7NV64"/>
<evidence type="ECO:0000313" key="13">
    <source>
        <dbReference type="EMBL" id="PVD25052.1"/>
    </source>
</evidence>
<keyword evidence="9" id="KW-1035">Host cytoplasm</keyword>
<accession>A0A2T7NV64</accession>
<organism evidence="13 14">
    <name type="scientific">Pomacea canaliculata</name>
    <name type="common">Golden apple snail</name>
    <dbReference type="NCBI Taxonomy" id="400727"/>
    <lineage>
        <taxon>Eukaryota</taxon>
        <taxon>Metazoa</taxon>
        <taxon>Spiralia</taxon>
        <taxon>Lophotrochozoa</taxon>
        <taxon>Mollusca</taxon>
        <taxon>Gastropoda</taxon>
        <taxon>Caenogastropoda</taxon>
        <taxon>Architaenioglossa</taxon>
        <taxon>Ampullarioidea</taxon>
        <taxon>Ampullariidae</taxon>
        <taxon>Pomacea</taxon>
    </lineage>
</organism>
<comment type="catalytic activity">
    <reaction evidence="11">
        <text>L-seryl-[protein] + ATP = O-phospho-L-seryl-[protein] + ADP + H(+)</text>
        <dbReference type="Rhea" id="RHEA:17989"/>
        <dbReference type="Rhea" id="RHEA-COMP:9863"/>
        <dbReference type="Rhea" id="RHEA-COMP:11604"/>
        <dbReference type="ChEBI" id="CHEBI:15378"/>
        <dbReference type="ChEBI" id="CHEBI:29999"/>
        <dbReference type="ChEBI" id="CHEBI:30616"/>
        <dbReference type="ChEBI" id="CHEBI:83421"/>
        <dbReference type="ChEBI" id="CHEBI:456216"/>
        <dbReference type="EC" id="2.7.11.1"/>
    </reaction>
</comment>
<keyword evidence="7" id="KW-0418">Kinase</keyword>
<dbReference type="GO" id="GO:0030430">
    <property type="term" value="C:host cell cytoplasm"/>
    <property type="evidence" value="ECO:0007669"/>
    <property type="project" value="UniProtKB-SubCell"/>
</dbReference>
<proteinExistence type="predicted"/>
<gene>
    <name evidence="13" type="ORF">C0Q70_15550</name>
</gene>
<protein>
    <recommendedName>
        <fullName evidence="3">Serine/threonine-protein kinase 1</fullName>
        <ecNumber evidence="2">2.7.11.1</ecNumber>
    </recommendedName>
</protein>
<evidence type="ECO:0000256" key="1">
    <source>
        <dbReference type="ARBA" id="ARBA00004192"/>
    </source>
</evidence>
<dbReference type="InterPro" id="IPR011009">
    <property type="entry name" value="Kinase-like_dom_sf"/>
</dbReference>
<keyword evidence="8" id="KW-0067">ATP-binding</keyword>
<dbReference type="PROSITE" id="PS50011">
    <property type="entry name" value="PROTEIN_KINASE_DOM"/>
    <property type="match status" value="1"/>
</dbReference>
<keyword evidence="4" id="KW-0723">Serine/threonine-protein kinase</keyword>
<reference evidence="13 14" key="1">
    <citation type="submission" date="2018-04" db="EMBL/GenBank/DDBJ databases">
        <title>The genome of golden apple snail Pomacea canaliculata provides insight into stress tolerance and invasive adaptation.</title>
        <authorList>
            <person name="Liu C."/>
            <person name="Liu B."/>
            <person name="Ren Y."/>
            <person name="Zhang Y."/>
            <person name="Wang H."/>
            <person name="Li S."/>
            <person name="Jiang F."/>
            <person name="Yin L."/>
            <person name="Zhang G."/>
            <person name="Qian W."/>
            <person name="Fan W."/>
        </authorList>
    </citation>
    <scope>NUCLEOTIDE SEQUENCE [LARGE SCALE GENOMIC DNA]</scope>
    <source>
        <strain evidence="13">SZHN2017</strain>
        <tissue evidence="13">Muscle</tissue>
    </source>
</reference>
<keyword evidence="6" id="KW-0547">Nucleotide-binding</keyword>
<evidence type="ECO:0000256" key="6">
    <source>
        <dbReference type="ARBA" id="ARBA00022741"/>
    </source>
</evidence>
<dbReference type="EC" id="2.7.11.1" evidence="2"/>
<dbReference type="STRING" id="400727.A0A2T7NV64"/>
<dbReference type="SMART" id="SM00220">
    <property type="entry name" value="S_TKc"/>
    <property type="match status" value="1"/>
</dbReference>
<evidence type="ECO:0000256" key="8">
    <source>
        <dbReference type="ARBA" id="ARBA00022840"/>
    </source>
</evidence>
<dbReference type="Gene3D" id="3.30.200.20">
    <property type="entry name" value="Phosphorylase Kinase, domain 1"/>
    <property type="match status" value="1"/>
</dbReference>
<dbReference type="Proteomes" id="UP000245119">
    <property type="component" value="Linkage Group LG9"/>
</dbReference>
<feature type="domain" description="Protein kinase" evidence="12">
    <location>
        <begin position="1"/>
        <end position="147"/>
    </location>
</feature>